<dbReference type="PROSITE" id="PS50068">
    <property type="entry name" value="LDLRA_2"/>
    <property type="match status" value="1"/>
</dbReference>
<dbReference type="InterPro" id="IPR002172">
    <property type="entry name" value="LDrepeatLR_classA_rpt"/>
</dbReference>
<dbReference type="EMBL" id="OC899974">
    <property type="protein sequence ID" value="CAD7648914.1"/>
    <property type="molecule type" value="Genomic_DNA"/>
</dbReference>
<dbReference type="InterPro" id="IPR051221">
    <property type="entry name" value="LDLR-related"/>
</dbReference>
<evidence type="ECO:0000256" key="2">
    <source>
        <dbReference type="ARBA" id="ARBA00022536"/>
    </source>
</evidence>
<evidence type="ECO:0000256" key="9">
    <source>
        <dbReference type="ARBA" id="ARBA00023170"/>
    </source>
</evidence>
<evidence type="ECO:0000256" key="7">
    <source>
        <dbReference type="ARBA" id="ARBA00023136"/>
    </source>
</evidence>
<evidence type="ECO:0000256" key="11">
    <source>
        <dbReference type="PROSITE-ProRule" id="PRU00076"/>
    </source>
</evidence>
<keyword evidence="2 11" id="KW-0245">EGF-like domain</keyword>
<dbReference type="GO" id="GO:0006898">
    <property type="term" value="P:receptor-mediated endocytosis"/>
    <property type="evidence" value="ECO:0007669"/>
    <property type="project" value="TreeGrafter"/>
</dbReference>
<keyword evidence="10" id="KW-0325">Glycoprotein</keyword>
<dbReference type="PROSITE" id="PS01209">
    <property type="entry name" value="LDLRA_1"/>
    <property type="match status" value="1"/>
</dbReference>
<dbReference type="GO" id="GO:0043235">
    <property type="term" value="C:receptor complex"/>
    <property type="evidence" value="ECO:0007669"/>
    <property type="project" value="TreeGrafter"/>
</dbReference>
<keyword evidence="4" id="KW-0812">Transmembrane</keyword>
<gene>
    <name evidence="13" type="ORF">OSB1V03_LOCUS22160</name>
</gene>
<evidence type="ECO:0000313" key="13">
    <source>
        <dbReference type="EMBL" id="CAD7648914.1"/>
    </source>
</evidence>
<keyword evidence="9" id="KW-0675">Receptor</keyword>
<dbReference type="OrthoDB" id="21182at2759"/>
<dbReference type="Pfam" id="PF00057">
    <property type="entry name" value="Ldl_recept_a"/>
    <property type="match status" value="1"/>
</dbReference>
<dbReference type="GO" id="GO:0042562">
    <property type="term" value="F:hormone binding"/>
    <property type="evidence" value="ECO:0007669"/>
    <property type="project" value="TreeGrafter"/>
</dbReference>
<dbReference type="GO" id="GO:0016324">
    <property type="term" value="C:apical plasma membrane"/>
    <property type="evidence" value="ECO:0007669"/>
    <property type="project" value="TreeGrafter"/>
</dbReference>
<dbReference type="GO" id="GO:0005509">
    <property type="term" value="F:calcium ion binding"/>
    <property type="evidence" value="ECO:0007669"/>
    <property type="project" value="InterPro"/>
</dbReference>
<protein>
    <recommendedName>
        <fullName evidence="12">EGF-like domain-containing protein</fullName>
    </recommendedName>
</protein>
<dbReference type="InterPro" id="IPR023415">
    <property type="entry name" value="LDLR_class-A_CS"/>
</dbReference>
<reference evidence="13" key="1">
    <citation type="submission" date="2020-11" db="EMBL/GenBank/DDBJ databases">
        <authorList>
            <person name="Tran Van P."/>
        </authorList>
    </citation>
    <scope>NUCLEOTIDE SEQUENCE</scope>
</reference>
<dbReference type="SMART" id="SM00181">
    <property type="entry name" value="EGF"/>
    <property type="match status" value="2"/>
</dbReference>
<dbReference type="InterPro" id="IPR036055">
    <property type="entry name" value="LDL_receptor-like_sf"/>
</dbReference>
<dbReference type="PROSITE" id="PS50026">
    <property type="entry name" value="EGF_3"/>
    <property type="match status" value="1"/>
</dbReference>
<keyword evidence="8 11" id="KW-1015">Disulfide bond</keyword>
<evidence type="ECO:0000256" key="4">
    <source>
        <dbReference type="ARBA" id="ARBA00022692"/>
    </source>
</evidence>
<dbReference type="PANTHER" id="PTHR22722:SF14">
    <property type="entry name" value="MEGALIN, ISOFORM A"/>
    <property type="match status" value="1"/>
</dbReference>
<dbReference type="InterPro" id="IPR049883">
    <property type="entry name" value="NOTCH1_EGF-like"/>
</dbReference>
<dbReference type="Gene3D" id="2.10.25.10">
    <property type="entry name" value="Laminin"/>
    <property type="match status" value="1"/>
</dbReference>
<feature type="disulfide bond" evidence="11">
    <location>
        <begin position="85"/>
        <end position="95"/>
    </location>
</feature>
<feature type="non-terminal residue" evidence="13">
    <location>
        <position position="122"/>
    </location>
</feature>
<comment type="subcellular location">
    <subcellularLocation>
        <location evidence="1">Membrane</location>
        <topology evidence="1">Single-pass type I membrane protein</topology>
    </subcellularLocation>
</comment>
<dbReference type="Gene3D" id="4.10.400.10">
    <property type="entry name" value="Low-density Lipoprotein Receptor"/>
    <property type="match status" value="1"/>
</dbReference>
<dbReference type="FunFam" id="2.10.25.10:FF:000009">
    <property type="entry name" value="Low-density lipoprotein receptor isoform 1"/>
    <property type="match status" value="1"/>
</dbReference>
<dbReference type="InterPro" id="IPR000742">
    <property type="entry name" value="EGF"/>
</dbReference>
<keyword evidence="5" id="KW-0677">Repeat</keyword>
<name>A0A7R9LVX6_9ACAR</name>
<evidence type="ECO:0000256" key="3">
    <source>
        <dbReference type="ARBA" id="ARBA00022583"/>
    </source>
</evidence>
<evidence type="ECO:0000256" key="6">
    <source>
        <dbReference type="ARBA" id="ARBA00022989"/>
    </source>
</evidence>
<dbReference type="SMART" id="SM00192">
    <property type="entry name" value="LDLa"/>
    <property type="match status" value="1"/>
</dbReference>
<dbReference type="SUPFAM" id="SSF57196">
    <property type="entry name" value="EGF/Laminin"/>
    <property type="match status" value="1"/>
</dbReference>
<dbReference type="AlphaFoldDB" id="A0A7R9LVX6"/>
<dbReference type="SUPFAM" id="SSF57424">
    <property type="entry name" value="LDL receptor-like module"/>
    <property type="match status" value="1"/>
</dbReference>
<evidence type="ECO:0000313" key="14">
    <source>
        <dbReference type="Proteomes" id="UP000759131"/>
    </source>
</evidence>
<dbReference type="CDD" id="cd00112">
    <property type="entry name" value="LDLa"/>
    <property type="match status" value="1"/>
</dbReference>
<accession>A0A7R9LVX6</accession>
<dbReference type="SMART" id="SM00179">
    <property type="entry name" value="EGF_CA"/>
    <property type="match status" value="1"/>
</dbReference>
<dbReference type="PANTHER" id="PTHR22722">
    <property type="entry name" value="LOW-DENSITY LIPOPROTEIN RECEPTOR-RELATED PROTEIN 2-RELATED"/>
    <property type="match status" value="1"/>
</dbReference>
<evidence type="ECO:0000256" key="5">
    <source>
        <dbReference type="ARBA" id="ARBA00022737"/>
    </source>
</evidence>
<dbReference type="InterPro" id="IPR001881">
    <property type="entry name" value="EGF-like_Ca-bd_dom"/>
</dbReference>
<comment type="caution">
    <text evidence="11">Lacks conserved residue(s) required for the propagation of feature annotation.</text>
</comment>
<keyword evidence="3" id="KW-0254">Endocytosis</keyword>
<feature type="domain" description="EGF-like" evidence="12">
    <location>
        <begin position="81"/>
        <end position="119"/>
    </location>
</feature>
<dbReference type="Proteomes" id="UP000759131">
    <property type="component" value="Unassembled WGS sequence"/>
</dbReference>
<evidence type="ECO:0000256" key="8">
    <source>
        <dbReference type="ARBA" id="ARBA00023157"/>
    </source>
</evidence>
<organism evidence="13">
    <name type="scientific">Medioppia subpectinata</name>
    <dbReference type="NCBI Taxonomy" id="1979941"/>
    <lineage>
        <taxon>Eukaryota</taxon>
        <taxon>Metazoa</taxon>
        <taxon>Ecdysozoa</taxon>
        <taxon>Arthropoda</taxon>
        <taxon>Chelicerata</taxon>
        <taxon>Arachnida</taxon>
        <taxon>Acari</taxon>
        <taxon>Acariformes</taxon>
        <taxon>Sarcoptiformes</taxon>
        <taxon>Oribatida</taxon>
        <taxon>Brachypylina</taxon>
        <taxon>Oppioidea</taxon>
        <taxon>Oppiidae</taxon>
        <taxon>Medioppia</taxon>
    </lineage>
</organism>
<evidence type="ECO:0000256" key="1">
    <source>
        <dbReference type="ARBA" id="ARBA00004479"/>
    </source>
</evidence>
<dbReference type="Pfam" id="PF07645">
    <property type="entry name" value="EGF_CA"/>
    <property type="match status" value="1"/>
</dbReference>
<keyword evidence="14" id="KW-1185">Reference proteome</keyword>
<sequence length="122" mass="13437">MISCPDTKFLCPTEKLCINKEKLCDGKQDCKDGADEKDACSSKLCDSLSCEYKCRASLEGGTCYCKDGKTINPKDQRTCIDQDECKEWGSCDQICINTPGSHQCQCGSGYSLVEPRHCKATN</sequence>
<dbReference type="EMBL" id="CAJPIZ010045399">
    <property type="protein sequence ID" value="CAG2122214.1"/>
    <property type="molecule type" value="Genomic_DNA"/>
</dbReference>
<evidence type="ECO:0000256" key="10">
    <source>
        <dbReference type="ARBA" id="ARBA00023180"/>
    </source>
</evidence>
<keyword evidence="6" id="KW-1133">Transmembrane helix</keyword>
<evidence type="ECO:0000259" key="12">
    <source>
        <dbReference type="PROSITE" id="PS50026"/>
    </source>
</evidence>
<keyword evidence="7" id="KW-0472">Membrane</keyword>
<dbReference type="PROSITE" id="PS01186">
    <property type="entry name" value="EGF_2"/>
    <property type="match status" value="1"/>
</dbReference>
<proteinExistence type="predicted"/>